<protein>
    <recommendedName>
        <fullName evidence="5">DUF4134 domain-containing protein</fullName>
    </recommendedName>
</protein>
<dbReference type="RefSeq" id="WP_091477320.1">
    <property type="nucleotide sequence ID" value="NZ_FOJT01000006.1"/>
</dbReference>
<dbReference type="Proteomes" id="UP000199604">
    <property type="component" value="Unassembled WGS sequence"/>
</dbReference>
<keyword evidence="1" id="KW-0812">Transmembrane</keyword>
<keyword evidence="2" id="KW-0732">Signal</keyword>
<dbReference type="STRING" id="498292.SAMN05660845_2287"/>
<evidence type="ECO:0000256" key="1">
    <source>
        <dbReference type="SAM" id="Phobius"/>
    </source>
</evidence>
<feature type="transmembrane region" description="Helical" evidence="1">
    <location>
        <begin position="77"/>
        <end position="97"/>
    </location>
</feature>
<accession>A0A1I0ZQB4</accession>
<proteinExistence type="predicted"/>
<keyword evidence="4" id="KW-1185">Reference proteome</keyword>
<feature type="transmembrane region" description="Helical" evidence="1">
    <location>
        <begin position="43"/>
        <end position="65"/>
    </location>
</feature>
<organism evidence="3 4">
    <name type="scientific">Flavobacterium swingsii</name>
    <dbReference type="NCBI Taxonomy" id="498292"/>
    <lineage>
        <taxon>Bacteria</taxon>
        <taxon>Pseudomonadati</taxon>
        <taxon>Bacteroidota</taxon>
        <taxon>Flavobacteriia</taxon>
        <taxon>Flavobacteriales</taxon>
        <taxon>Flavobacteriaceae</taxon>
        <taxon>Flavobacterium</taxon>
    </lineage>
</organism>
<reference evidence="4" key="1">
    <citation type="submission" date="2016-10" db="EMBL/GenBank/DDBJ databases">
        <authorList>
            <person name="Varghese N."/>
            <person name="Submissions S."/>
        </authorList>
    </citation>
    <scope>NUCLEOTIDE SEQUENCE [LARGE SCALE GENOMIC DNA]</scope>
    <source>
        <strain evidence="4">DSM 21789</strain>
    </source>
</reference>
<evidence type="ECO:0000313" key="4">
    <source>
        <dbReference type="Proteomes" id="UP000199604"/>
    </source>
</evidence>
<dbReference type="AlphaFoldDB" id="A0A1I0ZQB4"/>
<dbReference type="OrthoDB" id="1446008at2"/>
<feature type="signal peptide" evidence="2">
    <location>
        <begin position="1"/>
        <end position="21"/>
    </location>
</feature>
<keyword evidence="1" id="KW-1133">Transmembrane helix</keyword>
<evidence type="ECO:0000313" key="3">
    <source>
        <dbReference type="EMBL" id="SFB26558.1"/>
    </source>
</evidence>
<sequence>MKKIIFIITFFLVTGRLLSQAETSPEFTKEDYLQKSKNQNTIGWVLVSSGIVMTVVGAIGFSNGMDDNDQSDSETDTYGFVMLAGPLVSLGSIPFFISSGRNSKKSIALTLSNQPNFASQQYAFVVRPEPSLTFKIVF</sequence>
<dbReference type="EMBL" id="FOJT01000006">
    <property type="protein sequence ID" value="SFB26558.1"/>
    <property type="molecule type" value="Genomic_DNA"/>
</dbReference>
<keyword evidence="1" id="KW-0472">Membrane</keyword>
<evidence type="ECO:0000256" key="2">
    <source>
        <dbReference type="SAM" id="SignalP"/>
    </source>
</evidence>
<feature type="chain" id="PRO_5011681009" description="DUF4134 domain-containing protein" evidence="2">
    <location>
        <begin position="22"/>
        <end position="138"/>
    </location>
</feature>
<evidence type="ECO:0008006" key="5">
    <source>
        <dbReference type="Google" id="ProtNLM"/>
    </source>
</evidence>
<gene>
    <name evidence="3" type="ORF">SAMN05660845_2287</name>
</gene>
<name>A0A1I0ZQB4_9FLAO</name>